<evidence type="ECO:0000256" key="1">
    <source>
        <dbReference type="ARBA" id="ARBA00022729"/>
    </source>
</evidence>
<evidence type="ECO:0000313" key="3">
    <source>
        <dbReference type="EMBL" id="MFC3810919.1"/>
    </source>
</evidence>
<accession>A0ABV7YWH2</accession>
<dbReference type="InterPro" id="IPR053713">
    <property type="entry name" value="Bact_OM_Channel_sf"/>
</dbReference>
<evidence type="ECO:0000313" key="4">
    <source>
        <dbReference type="Proteomes" id="UP001595616"/>
    </source>
</evidence>
<dbReference type="EMBL" id="JBHRYQ010000001">
    <property type="protein sequence ID" value="MFC3810919.1"/>
    <property type="molecule type" value="Genomic_DNA"/>
</dbReference>
<feature type="chain" id="PRO_5047224567" evidence="2">
    <location>
        <begin position="26"/>
        <end position="220"/>
    </location>
</feature>
<organism evidence="3 4">
    <name type="scientific">Lacihabitans lacunae</name>
    <dbReference type="NCBI Taxonomy" id="1028214"/>
    <lineage>
        <taxon>Bacteria</taxon>
        <taxon>Pseudomonadati</taxon>
        <taxon>Bacteroidota</taxon>
        <taxon>Cytophagia</taxon>
        <taxon>Cytophagales</taxon>
        <taxon>Leadbetterellaceae</taxon>
        <taxon>Lacihabitans</taxon>
    </lineage>
</organism>
<reference evidence="4" key="1">
    <citation type="journal article" date="2019" name="Int. J. Syst. Evol. Microbiol.">
        <title>The Global Catalogue of Microorganisms (GCM) 10K type strain sequencing project: providing services to taxonomists for standard genome sequencing and annotation.</title>
        <authorList>
            <consortium name="The Broad Institute Genomics Platform"/>
            <consortium name="The Broad Institute Genome Sequencing Center for Infectious Disease"/>
            <person name="Wu L."/>
            <person name="Ma J."/>
        </authorList>
    </citation>
    <scope>NUCLEOTIDE SEQUENCE [LARGE SCALE GENOMIC DNA]</scope>
    <source>
        <strain evidence="4">CECT 7956</strain>
    </source>
</reference>
<dbReference type="RefSeq" id="WP_379837453.1">
    <property type="nucleotide sequence ID" value="NZ_JBHRYQ010000001.1"/>
</dbReference>
<gene>
    <name evidence="3" type="ORF">ACFOOI_09665</name>
</gene>
<name>A0ABV7YWH2_9BACT</name>
<dbReference type="InterPro" id="IPR019619">
    <property type="entry name" value="DUF2490"/>
</dbReference>
<dbReference type="Gene3D" id="2.40.160.40">
    <property type="entry name" value="monomeric porin ompg"/>
    <property type="match status" value="1"/>
</dbReference>
<protein>
    <submittedName>
        <fullName evidence="3">DUF2490 domain-containing protein</fullName>
    </submittedName>
</protein>
<feature type="signal peptide" evidence="2">
    <location>
        <begin position="1"/>
        <end position="25"/>
    </location>
</feature>
<dbReference type="Proteomes" id="UP001595616">
    <property type="component" value="Unassembled WGS sequence"/>
</dbReference>
<dbReference type="Pfam" id="PF10677">
    <property type="entry name" value="DUF2490"/>
    <property type="match status" value="1"/>
</dbReference>
<comment type="caution">
    <text evidence="3">The sequence shown here is derived from an EMBL/GenBank/DDBJ whole genome shotgun (WGS) entry which is preliminary data.</text>
</comment>
<keyword evidence="1 2" id="KW-0732">Signal</keyword>
<sequence length="220" mass="25881">MKTTNFSSWRMLTVALALMTFSAKAQLGSRFVIEADKRITKKIKLDGNLQMRNVDFAFPADKYIGELGVVFNLPKGFEADVYYRYIHDYKPKKETYSPKHRFYGDVSYKRDLTKSIELQYRVRYQNQFKDTDGEFANDKSYVRNKLEIAFPNKSKFKPSLSADLFYQLGYTFDQVRIKAETNYKVKKGQKIHAAFFTDRSLNNDFNTNYVMQLGYSFSFK</sequence>
<evidence type="ECO:0000256" key="2">
    <source>
        <dbReference type="SAM" id="SignalP"/>
    </source>
</evidence>
<proteinExistence type="predicted"/>
<keyword evidence="4" id="KW-1185">Reference proteome</keyword>